<dbReference type="PROSITE" id="PS50850">
    <property type="entry name" value="MFS"/>
    <property type="match status" value="1"/>
</dbReference>
<dbReference type="PRINTS" id="PR01036">
    <property type="entry name" value="TCRTETB"/>
</dbReference>
<evidence type="ECO:0000313" key="10">
    <source>
        <dbReference type="Proteomes" id="UP000616595"/>
    </source>
</evidence>
<dbReference type="InterPro" id="IPR011701">
    <property type="entry name" value="MFS"/>
</dbReference>
<dbReference type="PANTHER" id="PTHR42718">
    <property type="entry name" value="MAJOR FACILITATOR SUPERFAMILY MULTIDRUG TRANSPORTER MFSC"/>
    <property type="match status" value="1"/>
</dbReference>
<feature type="transmembrane region" description="Helical" evidence="7">
    <location>
        <begin position="206"/>
        <end position="225"/>
    </location>
</feature>
<dbReference type="InterPro" id="IPR020846">
    <property type="entry name" value="MFS_dom"/>
</dbReference>
<evidence type="ECO:0000313" key="9">
    <source>
        <dbReference type="EMBL" id="MBC3888952.1"/>
    </source>
</evidence>
<feature type="transmembrane region" description="Helical" evidence="7">
    <location>
        <begin position="14"/>
        <end position="38"/>
    </location>
</feature>
<dbReference type="EMBL" id="WJBD01000013">
    <property type="protein sequence ID" value="MBC3888952.1"/>
    <property type="molecule type" value="Genomic_DNA"/>
</dbReference>
<organism evidence="9 10">
    <name type="scientific">Acetobacterium paludosum</name>
    <dbReference type="NCBI Taxonomy" id="52693"/>
    <lineage>
        <taxon>Bacteria</taxon>
        <taxon>Bacillati</taxon>
        <taxon>Bacillota</taxon>
        <taxon>Clostridia</taxon>
        <taxon>Eubacteriales</taxon>
        <taxon>Eubacteriaceae</taxon>
        <taxon>Acetobacterium</taxon>
    </lineage>
</organism>
<feature type="transmembrane region" description="Helical" evidence="7">
    <location>
        <begin position="358"/>
        <end position="375"/>
    </location>
</feature>
<dbReference type="GO" id="GO:0005886">
    <property type="term" value="C:plasma membrane"/>
    <property type="evidence" value="ECO:0007669"/>
    <property type="project" value="UniProtKB-SubCell"/>
</dbReference>
<feature type="transmembrane region" description="Helical" evidence="7">
    <location>
        <begin position="440"/>
        <end position="465"/>
    </location>
</feature>
<evidence type="ECO:0000256" key="2">
    <source>
        <dbReference type="ARBA" id="ARBA00022448"/>
    </source>
</evidence>
<feature type="domain" description="Major facilitator superfamily (MFS) profile" evidence="8">
    <location>
        <begin position="15"/>
        <end position="471"/>
    </location>
</feature>
<proteinExistence type="predicted"/>
<keyword evidence="3" id="KW-1003">Cell membrane</keyword>
<feature type="transmembrane region" description="Helical" evidence="7">
    <location>
        <begin position="401"/>
        <end position="420"/>
    </location>
</feature>
<dbReference type="CDD" id="cd17321">
    <property type="entry name" value="MFS_MMR_MDR_like"/>
    <property type="match status" value="1"/>
</dbReference>
<keyword evidence="4 7" id="KW-0812">Transmembrane</keyword>
<feature type="transmembrane region" description="Helical" evidence="7">
    <location>
        <begin position="305"/>
        <end position="326"/>
    </location>
</feature>
<evidence type="ECO:0000256" key="5">
    <source>
        <dbReference type="ARBA" id="ARBA00022989"/>
    </source>
</evidence>
<comment type="subcellular location">
    <subcellularLocation>
        <location evidence="1">Cell membrane</location>
        <topology evidence="1">Multi-pass membrane protein</topology>
    </subcellularLocation>
</comment>
<feature type="transmembrane region" description="Helical" evidence="7">
    <location>
        <begin position="81"/>
        <end position="104"/>
    </location>
</feature>
<evidence type="ECO:0000259" key="8">
    <source>
        <dbReference type="PROSITE" id="PS50850"/>
    </source>
</evidence>
<dbReference type="PANTHER" id="PTHR42718:SF46">
    <property type="entry name" value="BLR6921 PROTEIN"/>
    <property type="match status" value="1"/>
</dbReference>
<evidence type="ECO:0000256" key="1">
    <source>
        <dbReference type="ARBA" id="ARBA00004651"/>
    </source>
</evidence>
<keyword evidence="2" id="KW-0813">Transport</keyword>
<keyword evidence="5 7" id="KW-1133">Transmembrane helix</keyword>
<feature type="transmembrane region" description="Helical" evidence="7">
    <location>
        <begin position="231"/>
        <end position="249"/>
    </location>
</feature>
<evidence type="ECO:0000256" key="6">
    <source>
        <dbReference type="ARBA" id="ARBA00023136"/>
    </source>
</evidence>
<dbReference type="InterPro" id="IPR036259">
    <property type="entry name" value="MFS_trans_sf"/>
</dbReference>
<protein>
    <submittedName>
        <fullName evidence="9">DHA2 family efflux MFS transporter permease subunit</fullName>
    </submittedName>
</protein>
<dbReference type="Pfam" id="PF07690">
    <property type="entry name" value="MFS_1"/>
    <property type="match status" value="2"/>
</dbReference>
<dbReference type="Gene3D" id="1.20.1250.20">
    <property type="entry name" value="MFS general substrate transporter like domains"/>
    <property type="match status" value="1"/>
</dbReference>
<name>A0A923KT25_9FIRM</name>
<dbReference type="NCBIfam" id="TIGR00711">
    <property type="entry name" value="efflux_EmrB"/>
    <property type="match status" value="1"/>
</dbReference>
<accession>A0A923KT25</accession>
<feature type="transmembrane region" description="Helical" evidence="7">
    <location>
        <begin position="50"/>
        <end position="69"/>
    </location>
</feature>
<dbReference type="Gene3D" id="1.20.1720.10">
    <property type="entry name" value="Multidrug resistance protein D"/>
    <property type="match status" value="1"/>
</dbReference>
<evidence type="ECO:0000256" key="3">
    <source>
        <dbReference type="ARBA" id="ARBA00022475"/>
    </source>
</evidence>
<feature type="transmembrane region" description="Helical" evidence="7">
    <location>
        <begin position="139"/>
        <end position="161"/>
    </location>
</feature>
<evidence type="ECO:0000256" key="7">
    <source>
        <dbReference type="SAM" id="Phobius"/>
    </source>
</evidence>
<reference evidence="9" key="1">
    <citation type="submission" date="2019-10" db="EMBL/GenBank/DDBJ databases">
        <authorList>
            <person name="Ross D.E."/>
            <person name="Gulliver D."/>
        </authorList>
    </citation>
    <scope>NUCLEOTIDE SEQUENCE</scope>
    <source>
        <strain evidence="9">DER-2019</strain>
    </source>
</reference>
<feature type="transmembrane region" description="Helical" evidence="7">
    <location>
        <begin position="110"/>
        <end position="127"/>
    </location>
</feature>
<dbReference type="RefSeq" id="WP_148567220.1">
    <property type="nucleotide sequence ID" value="NZ_RXYA01000008.1"/>
</dbReference>
<evidence type="ECO:0000256" key="4">
    <source>
        <dbReference type="ARBA" id="ARBA00022692"/>
    </source>
</evidence>
<dbReference type="AlphaFoldDB" id="A0A923KT25"/>
<gene>
    <name evidence="9" type="ORF">GH810_11570</name>
</gene>
<comment type="caution">
    <text evidence="9">The sequence shown here is derived from an EMBL/GenBank/DDBJ whole genome shotgun (WGS) entry which is preliminary data.</text>
</comment>
<sequence>MQQIGDHSEANKKLILFDIVLITFMSTLDTSIINVAMPRMVDALSTTTQLITWVVTIYLIVISSTILIFGRLGDLKGISKIFICGIGLFTFGSALCGLSGSLIILLMARMIQGIGAAATMATSYGLITQVFPINERGKALGISGTFVAIGSMTGPTLGGFIVDALSWHYIFLINIPFGIFGLILAIKVLPKPVPKAKETLDIKGALLFALTIILLFFSLNIGGTVGYTQPVIMLCLSLSLISFVAFILIENKCKAPLLQLSIFKSTLFSLSIFCGFISFIAIGSFTIIQPFYLENALNLSPSTTGLAMIVYPIFLSVVSPISGYLSDKIGSKMLTFLGLTLLSFSLFLMSSLTETSPIWLFIIFVIIMAIGNGLFQPPNNVLVMSSVSDDKIGIAGSVNSLVRNIGVVFGVTMSTNLLYLQMSNKIGYPVSNFVKGRADVFIFGMKSVYLSVAFICAIGAIITAIRFLGKKPHKINAEDSPNF</sequence>
<feature type="transmembrane region" description="Helical" evidence="7">
    <location>
        <begin position="167"/>
        <end position="186"/>
    </location>
</feature>
<reference evidence="9" key="2">
    <citation type="submission" date="2020-10" db="EMBL/GenBank/DDBJ databases">
        <title>Comparative genomics of the Acetobacterium genus.</title>
        <authorList>
            <person name="Marshall C."/>
            <person name="May H."/>
            <person name="Norman S."/>
        </authorList>
    </citation>
    <scope>NUCLEOTIDE SEQUENCE</scope>
    <source>
        <strain evidence="9">DER-2019</strain>
    </source>
</reference>
<dbReference type="GO" id="GO:0022857">
    <property type="term" value="F:transmembrane transporter activity"/>
    <property type="evidence" value="ECO:0007669"/>
    <property type="project" value="InterPro"/>
</dbReference>
<dbReference type="InterPro" id="IPR004638">
    <property type="entry name" value="EmrB-like"/>
</dbReference>
<dbReference type="Proteomes" id="UP000616595">
    <property type="component" value="Unassembled WGS sequence"/>
</dbReference>
<dbReference type="OrthoDB" id="1779190at2"/>
<feature type="transmembrane region" description="Helical" evidence="7">
    <location>
        <begin position="270"/>
        <end position="293"/>
    </location>
</feature>
<dbReference type="SUPFAM" id="SSF103473">
    <property type="entry name" value="MFS general substrate transporter"/>
    <property type="match status" value="1"/>
</dbReference>
<keyword evidence="6 7" id="KW-0472">Membrane</keyword>
<keyword evidence="10" id="KW-1185">Reference proteome</keyword>
<feature type="transmembrane region" description="Helical" evidence="7">
    <location>
        <begin position="333"/>
        <end position="352"/>
    </location>
</feature>